<dbReference type="Gene3D" id="3.10.20.30">
    <property type="match status" value="1"/>
</dbReference>
<dbReference type="PANTHER" id="PTHR34472">
    <property type="entry name" value="SULFUR CARRIER PROTEIN THIS"/>
    <property type="match status" value="1"/>
</dbReference>
<name>A0A1M5C755_9ACTN</name>
<proteinExistence type="predicted"/>
<protein>
    <submittedName>
        <fullName evidence="1">Sulfur carrier protein ThiS</fullName>
    </submittedName>
</protein>
<dbReference type="OrthoDB" id="163636at2"/>
<dbReference type="InterPro" id="IPR003749">
    <property type="entry name" value="ThiS/MoaD-like"/>
</dbReference>
<dbReference type="STRING" id="1206085.SAMN05443575_0134"/>
<dbReference type="NCBIfam" id="TIGR01683">
    <property type="entry name" value="thiS"/>
    <property type="match status" value="1"/>
</dbReference>
<dbReference type="InterPro" id="IPR012675">
    <property type="entry name" value="Beta-grasp_dom_sf"/>
</dbReference>
<dbReference type="PANTHER" id="PTHR34472:SF1">
    <property type="entry name" value="SULFUR CARRIER PROTEIN THIS"/>
    <property type="match status" value="1"/>
</dbReference>
<dbReference type="SUPFAM" id="SSF54285">
    <property type="entry name" value="MoaD/ThiS"/>
    <property type="match status" value="1"/>
</dbReference>
<dbReference type="RefSeq" id="WP_073384702.1">
    <property type="nucleotide sequence ID" value="NZ_FQVU01000001.1"/>
</dbReference>
<evidence type="ECO:0000313" key="1">
    <source>
        <dbReference type="EMBL" id="SHF50604.1"/>
    </source>
</evidence>
<organism evidence="1 2">
    <name type="scientific">Jatrophihabitans endophyticus</name>
    <dbReference type="NCBI Taxonomy" id="1206085"/>
    <lineage>
        <taxon>Bacteria</taxon>
        <taxon>Bacillati</taxon>
        <taxon>Actinomycetota</taxon>
        <taxon>Actinomycetes</taxon>
        <taxon>Jatrophihabitantales</taxon>
        <taxon>Jatrophihabitantaceae</taxon>
        <taxon>Jatrophihabitans</taxon>
    </lineage>
</organism>
<dbReference type="InterPro" id="IPR016155">
    <property type="entry name" value="Mopterin_synth/thiamin_S_b"/>
</dbReference>
<dbReference type="EMBL" id="FQVU01000001">
    <property type="protein sequence ID" value="SHF50604.1"/>
    <property type="molecule type" value="Genomic_DNA"/>
</dbReference>
<dbReference type="InterPro" id="IPR010035">
    <property type="entry name" value="Thi_S"/>
</dbReference>
<dbReference type="AlphaFoldDB" id="A0A1M5C755"/>
<evidence type="ECO:0000313" key="2">
    <source>
        <dbReference type="Proteomes" id="UP000186132"/>
    </source>
</evidence>
<dbReference type="CDD" id="cd00565">
    <property type="entry name" value="Ubl_ThiS"/>
    <property type="match status" value="1"/>
</dbReference>
<reference evidence="1 2" key="1">
    <citation type="submission" date="2016-11" db="EMBL/GenBank/DDBJ databases">
        <authorList>
            <person name="Jaros S."/>
            <person name="Januszkiewicz K."/>
            <person name="Wedrychowicz H."/>
        </authorList>
    </citation>
    <scope>NUCLEOTIDE SEQUENCE [LARGE SCALE GENOMIC DNA]</scope>
    <source>
        <strain evidence="1 2">DSM 45627</strain>
    </source>
</reference>
<dbReference type="Proteomes" id="UP000186132">
    <property type="component" value="Unassembled WGS sequence"/>
</dbReference>
<accession>A0A1M5C755</accession>
<keyword evidence="2" id="KW-1185">Reference proteome</keyword>
<sequence length="66" mass="6659">MTIDLNGTPHEIAPGTTVGELIRAVTGANRGSAAVVAGEVVPRSEWDTTTITAGQDVEIVTAVQGG</sequence>
<gene>
    <name evidence="1" type="ORF">SAMN05443575_0134</name>
</gene>
<dbReference type="Pfam" id="PF02597">
    <property type="entry name" value="ThiS"/>
    <property type="match status" value="1"/>
</dbReference>